<keyword evidence="1" id="KW-0805">Transcription regulation</keyword>
<evidence type="ECO:0000313" key="5">
    <source>
        <dbReference type="EMBL" id="MFC6260672.1"/>
    </source>
</evidence>
<accession>A0ABW1TFQ9</accession>
<evidence type="ECO:0000259" key="4">
    <source>
        <dbReference type="PROSITE" id="PS01124"/>
    </source>
</evidence>
<comment type="caution">
    <text evidence="5">The sequence shown here is derived from an EMBL/GenBank/DDBJ whole genome shotgun (WGS) entry which is preliminary data.</text>
</comment>
<protein>
    <submittedName>
        <fullName evidence="5">Helix-turn-helix transcriptional regulator</fullName>
    </submittedName>
</protein>
<name>A0ABW1TFQ9_9LACO</name>
<keyword evidence="3" id="KW-0804">Transcription</keyword>
<organism evidence="5 6">
    <name type="scientific">Levilactobacillus fujinensis</name>
    <dbReference type="NCBI Taxonomy" id="2486024"/>
    <lineage>
        <taxon>Bacteria</taxon>
        <taxon>Bacillati</taxon>
        <taxon>Bacillota</taxon>
        <taxon>Bacilli</taxon>
        <taxon>Lactobacillales</taxon>
        <taxon>Lactobacillaceae</taxon>
        <taxon>Levilactobacillus</taxon>
    </lineage>
</organism>
<reference evidence="6" key="1">
    <citation type="journal article" date="2019" name="Int. J. Syst. Evol. Microbiol.">
        <title>The Global Catalogue of Microorganisms (GCM) 10K type strain sequencing project: providing services to taxonomists for standard genome sequencing and annotation.</title>
        <authorList>
            <consortium name="The Broad Institute Genomics Platform"/>
            <consortium name="The Broad Institute Genome Sequencing Center for Infectious Disease"/>
            <person name="Wu L."/>
            <person name="Ma J."/>
        </authorList>
    </citation>
    <scope>NUCLEOTIDE SEQUENCE [LARGE SCALE GENOMIC DNA]</scope>
    <source>
        <strain evidence="6">CCM 8908</strain>
    </source>
</reference>
<evidence type="ECO:0000256" key="2">
    <source>
        <dbReference type="ARBA" id="ARBA00023125"/>
    </source>
</evidence>
<dbReference type="Gene3D" id="1.10.10.60">
    <property type="entry name" value="Homeodomain-like"/>
    <property type="match status" value="2"/>
</dbReference>
<dbReference type="Proteomes" id="UP001596283">
    <property type="component" value="Unassembled WGS sequence"/>
</dbReference>
<feature type="domain" description="HTH araC/xylS-type" evidence="4">
    <location>
        <begin position="306"/>
        <end position="404"/>
    </location>
</feature>
<dbReference type="InterPro" id="IPR018060">
    <property type="entry name" value="HTH_AraC"/>
</dbReference>
<dbReference type="Pfam" id="PF12833">
    <property type="entry name" value="HTH_18"/>
    <property type="match status" value="1"/>
</dbReference>
<dbReference type="SMART" id="SM00342">
    <property type="entry name" value="HTH_ARAC"/>
    <property type="match status" value="1"/>
</dbReference>
<dbReference type="RefSeq" id="WP_125686813.1">
    <property type="nucleotide sequence ID" value="NZ_JBHSSI010000036.1"/>
</dbReference>
<evidence type="ECO:0000256" key="3">
    <source>
        <dbReference type="ARBA" id="ARBA00023163"/>
    </source>
</evidence>
<dbReference type="InterPro" id="IPR009057">
    <property type="entry name" value="Homeodomain-like_sf"/>
</dbReference>
<dbReference type="SUPFAM" id="SSF46689">
    <property type="entry name" value="Homeodomain-like"/>
    <property type="match status" value="2"/>
</dbReference>
<proteinExistence type="predicted"/>
<dbReference type="PROSITE" id="PS01124">
    <property type="entry name" value="HTH_ARAC_FAMILY_2"/>
    <property type="match status" value="1"/>
</dbReference>
<keyword evidence="2" id="KW-0238">DNA-binding</keyword>
<evidence type="ECO:0000256" key="1">
    <source>
        <dbReference type="ARBA" id="ARBA00023015"/>
    </source>
</evidence>
<dbReference type="PANTHER" id="PTHR43280:SF2">
    <property type="entry name" value="HTH-TYPE TRANSCRIPTIONAL REGULATOR EXSA"/>
    <property type="match status" value="1"/>
</dbReference>
<sequence length="416" mass="47953">MKEQELLRSLKIFSRQIHCATGMSSWLINSEENNCFHVGKYQKDFFNYLDYNGTINSLFNDTDIQRPIVMSDRLDLTWVAEWIVLDGEARYLFVMGPVFLNQVSLGELDIQLQYMHQSIEDISSANELLKSIPIVNREVLNQYAQMLNFLFTEESIQPSSFCYHNVIKLKKEKVQEQNGHTTEDDAELRMRGEQLILGAIRQGNMNYRQILDEQCRFSNGLLVSSGTPLRDGKDTLLIFCSLCVRAAMEGGMPAAVAQQLQVNYLDEIEAATMLSVLTTISQRMLQDLVTRMQKYRQKSDISASVIKCCDYIQVNVQGELSISDLAEQFGYTKYYFAKKFYSETHIHLSDYINQARVQHAQVLLTTSRQSIQDISEKLNFGTRNYFSKIFHQIVGVTPVEYRDRQGHLNNRSIENV</sequence>
<dbReference type="EMBL" id="JBHSSI010000036">
    <property type="protein sequence ID" value="MFC6260672.1"/>
    <property type="molecule type" value="Genomic_DNA"/>
</dbReference>
<dbReference type="PANTHER" id="PTHR43280">
    <property type="entry name" value="ARAC-FAMILY TRANSCRIPTIONAL REGULATOR"/>
    <property type="match status" value="1"/>
</dbReference>
<keyword evidence="6" id="KW-1185">Reference proteome</keyword>
<gene>
    <name evidence="5" type="ORF">ACFP1C_06870</name>
</gene>
<evidence type="ECO:0000313" key="6">
    <source>
        <dbReference type="Proteomes" id="UP001596283"/>
    </source>
</evidence>